<organism evidence="2 3">
    <name type="scientific">Roseovarius halotolerans</name>
    <dbReference type="NCBI Taxonomy" id="505353"/>
    <lineage>
        <taxon>Bacteria</taxon>
        <taxon>Pseudomonadati</taxon>
        <taxon>Pseudomonadota</taxon>
        <taxon>Alphaproteobacteria</taxon>
        <taxon>Rhodobacterales</taxon>
        <taxon>Roseobacteraceae</taxon>
        <taxon>Roseovarius</taxon>
    </lineage>
</organism>
<reference evidence="2 3" key="1">
    <citation type="submission" date="2017-03" db="EMBL/GenBank/DDBJ databases">
        <authorList>
            <person name="Afonso C.L."/>
            <person name="Miller P.J."/>
            <person name="Scott M.A."/>
            <person name="Spackman E."/>
            <person name="Goraichik I."/>
            <person name="Dimitrov K.M."/>
            <person name="Suarez D.L."/>
            <person name="Swayne D.E."/>
        </authorList>
    </citation>
    <scope>NUCLEOTIDE SEQUENCE [LARGE SCALE GENOMIC DNA]</scope>
    <source>
        <strain evidence="2 3">CECT 8110</strain>
    </source>
</reference>
<feature type="chain" id="PRO_5012439993" description="Lipoprotein" evidence="1">
    <location>
        <begin position="20"/>
        <end position="171"/>
    </location>
</feature>
<evidence type="ECO:0008006" key="4">
    <source>
        <dbReference type="Google" id="ProtNLM"/>
    </source>
</evidence>
<dbReference type="RefSeq" id="WP_085816881.1">
    <property type="nucleotide sequence ID" value="NZ_FWFU01000001.1"/>
</dbReference>
<sequence length="171" mass="18459">MRKSIAVLVILSMALSACGWRDSRINPVNWFGNSRSAPVPAQDPGQTNPLIPDRSSSIFKRRNQEAPYLGSPVDQITALSVEPSGGGAIIRVTGRTLRQGAYDVRLVAANDGTPVDGLLTLELRAMQPDDTPQGPEATRRVHAGRFVSDQDLSRISAIRVVGLRNSQTSSR</sequence>
<keyword evidence="3" id="KW-1185">Reference proteome</keyword>
<evidence type="ECO:0000313" key="3">
    <source>
        <dbReference type="Proteomes" id="UP000193207"/>
    </source>
</evidence>
<gene>
    <name evidence="2" type="ORF">ROH8110_01371</name>
</gene>
<proteinExistence type="predicted"/>
<evidence type="ECO:0000256" key="1">
    <source>
        <dbReference type="SAM" id="SignalP"/>
    </source>
</evidence>
<accession>A0A1X6YQ70</accession>
<evidence type="ECO:0000313" key="2">
    <source>
        <dbReference type="EMBL" id="SLN28059.1"/>
    </source>
</evidence>
<name>A0A1X6YQ70_9RHOB</name>
<keyword evidence="1" id="KW-0732">Signal</keyword>
<feature type="signal peptide" evidence="1">
    <location>
        <begin position="1"/>
        <end position="19"/>
    </location>
</feature>
<dbReference type="Proteomes" id="UP000193207">
    <property type="component" value="Unassembled WGS sequence"/>
</dbReference>
<dbReference type="AlphaFoldDB" id="A0A1X6YQ70"/>
<dbReference type="PROSITE" id="PS51257">
    <property type="entry name" value="PROKAR_LIPOPROTEIN"/>
    <property type="match status" value="1"/>
</dbReference>
<dbReference type="EMBL" id="FWFU01000001">
    <property type="protein sequence ID" value="SLN28059.1"/>
    <property type="molecule type" value="Genomic_DNA"/>
</dbReference>
<dbReference type="OrthoDB" id="7773807at2"/>
<protein>
    <recommendedName>
        <fullName evidence="4">Lipoprotein</fullName>
    </recommendedName>
</protein>